<evidence type="ECO:0000313" key="4">
    <source>
        <dbReference type="Proteomes" id="UP001202243"/>
    </source>
</evidence>
<keyword evidence="1" id="KW-0812">Transmembrane</keyword>
<keyword evidence="4" id="KW-1185">Reference proteome</keyword>
<dbReference type="Pfam" id="PF01476">
    <property type="entry name" value="LysM"/>
    <property type="match status" value="1"/>
</dbReference>
<dbReference type="InterPro" id="IPR018392">
    <property type="entry name" value="LysM"/>
</dbReference>
<feature type="transmembrane region" description="Helical" evidence="1">
    <location>
        <begin position="1079"/>
        <end position="1097"/>
    </location>
</feature>
<feature type="domain" description="LysM" evidence="2">
    <location>
        <begin position="1606"/>
        <end position="1641"/>
    </location>
</feature>
<sequence>MATTDTALENLQQAIVNAASSGPFALDAAFLEAGLADPDVAPPEKFDAIIGQAFQIDAAQFLISCAAADVGAVSDGVFTVSKASLPFIGGLLQTPATLVFSTQPAAARTPGEDGDDGGDDAAMLVVQVAASPADWNWDSSFPFMGGWPFSELPLSGALLVFSSADGVYPWGGDSALSVTGGAKQNLSASVALPAFVTPFLELFSDLAAPPGKLQIGGYLDMALYDGKTFELGGLMPSGVLSAALSELDCTFAGYLRVAAPSLTVTIPPPVDAPPPDALLLDGGMQLLLRGAGEADDEEAADGDQAATLALTATLSVEGAGATDYTLSLLLQPSNADGDGNYAVSLEAGSDGPPLSPAAAIGLIGGGASYFRATPAVLQEFLTSFGLGGMTISGSIPPKAAPTVDQVTLQLRSVRDLSWQPIPAPTPALSFTITSFFLDWTAYQPLASKASGKSRYEYLFGTTFTLLPTVFRNLDGTPGGEFDVQFNSAQLFQASFPGKATLSDFLSVVSNGLVSLPDTIQAEVSNIALSIDGAAQSFAFSSDYAISLSFLTVGGAPILSISDGQISLSGISATVAADKQEGALALVEAGKAGAGTAWAGSISGLLGVGASLQAAVSVAYTSQETPPRWTLSASLAQELDVGEMIKQFFAAGGIYDFPVFLPGNLKISAFAIDAVIPSGKPSTDLATSYTVDTTFTWLFMLGQQQIGLQKATLSVQYDGAKPAAQQFSGKADAVWIYTAINLKLGFGYAFQPTDKGPNHTLYVSWEGFTATYASGNEMLSFTLAGWSLGSLIQALVRTLGDPYFVLPSPWDLLNQVTLDGLSVNVSLKTGEKNRLSATYTLSSPLNLGFIVIRSIVFKRNTDGKVTLALDATVPPLLKGSMGDLLDPDKGQDVEEMPSVPGAGSSYFKVFLLMLGQRVAINGASDFSSTKAVIDALAGVPPTTDKNNPVNPGSGVHGQPYYQPDSNWLIAAHFGVLQTAGVWAVDVQIVFNDPNLYGLRLTLGSPKMGGLAGLVVDILYKKISDDVGLFQIDFTFPDSIRNLNFGAVSVVLPMIGIKIYTNGDFLIDIGFPYNMDFTRSFSFSAIVYGVPVLGSGGVYFGKLSGATATQVPKTDLGYFNPVIVFGLGLQLGLGYNFVKGPLKAGFALTVFGIIEGVIATYHPYDRSNAVALANAGASGSVQESSYFKLTGTFGVIGMLYGEVDLKIISASLLVNITVSVQIGYESYRAVPLSVTASVRISLRVKIDLGIFSFTISVGFSATVSAQFRIGDDSRAPWDGGGALRLDSLARGRARTLPMELQAAMLRAAPRRQPRRVLRTDAKPVLQLVTAPQFTVLAPQGATASSAQQGAFVCLFAMDAPDPAAGGAGTGTTSFDLLCKAYFPWLLDALQPAVRADGAALDLAAAATASVTLAQLVAGIQVLADPAMQPFGMGDLLHFLADSFIVNISAPGANMDGATLFPLFDGLRLDVPDPQGGAGTQAIDLETYATATEQYRSTVAGVLRQVAAKVGKAPAKPALLAQDDTEPESMAAFIFVDVFSLIGRALLQSAIDAFDNYSYALQPGDSIAGIVAAFNRAGNAIDADDVSLPNATYPLNGALPLQVGGLSAVIQAGDTLAAIAARYTDPAGAGGRWHTTAAQLIGANAEPRALRTGVTLVFDFGAGAVSHVTAPGDSFGAIAAALGVPLATLAQQASLYARADLLLPTAILAVPPLAYASVAGDTLAGIASRFAATTAALGRDNAGVANLFAAAPGRLAIAHLDALPLEQLWSGVQASGAVAQAAGQVARFVTYGLRLPVAAGLSLSPSFLYSRTQTDYALYQLTGQQFPTPASAAGGYRIGLGRNAVSHGVALDFITFAGAPGTSLPIDLGAAYGLLSGVLAYAQAGHFVPSPALHILPLASLQPRQFPAAGYAAWITADLARLTAVTSGAAPGARAAASQAAPAPYLWQLPDAMLASITQRQDTLQTLYPQAPYADILALMPAYRPRIGNTPPNSSSTVFQDLGGYAYATRVDFQITRMPAATVATNDASGTALASAATLAHVYELVGPSAADAQRLEYLLSGMAAVGETLVAGLFLLYSEGGSDQVALTGQADADYLCFLTQTNLSTESHPPASRMLLDAAGTVLPRGIANSPSQFIKLLWEQSVVRGGGYYLYFEDMVSGAGLPPSVFDATGTATLTLVVPLARQAADAADTVPNFVNALLTTQAIDPQQDVLVFESLSKPAKSQPLALSATRTLSAVAATYGMGVGQLARQNAVRPLRAGASVPVAGILHQLNQQDMAAPAQTLEQLAAYYSAGATPLSAAQIAAYNPGVTVALGATMRIPPLVYRVPTNSGGPGNTFAALAAYYGLSVDALALGAADTEGLYADGAVLDVDSLALDAQATLAPGNLSFQLKRTNDGVPVLPPNPTPQQQQQYAQATLSALYNTLSAGLGRNPFFLPSPYSLPFGPQDHANDGDDGDDGETHRLRYAAAALADYDYRQALGYLGNNSQGRPFATLNATPANPPAGLPPAADNPYLGVGGHASLALRWQDLFGNTTVTPFEAPPAGYTGALDQAPAPLRYTDRLLGLSAWPKVQASYLYGTDAGGAPALLLTLRMDGLAYATPADAAQDLPFYQRLYFQLHQDYTGLGVPGLSGNAVSISLSNSLLATPLQPLDEARSRQVRDFAAACAIYLQALANGGSATAPAATLSVPVPLAQLASANRIALDVALVLTRQAILLDPVLAALPDGASVVSAVLPQADTNGGASSFTTFAKALEACLKTPQWSMRAGAGLTRVGSAGQQTQQLFAVRFSDTPGQGIHFRLGQQASYYAPLPVANSLESRTVSIDAYPTNTPHALTLNSVDLNLWLQSCLDAIDKFLSATYAPPAYILDRLNGVADPLQSGQLGLVLKAKQTLADVISTTVSPVLSSSAGDEATRVSAAATMRQQLLTTLGPAFAAGAVVVYGVDQVTGADDEGAPPALYGQPAAAGTADGAAGDGNQNYTLFPTRLPLLGTAAQDQSRLSFNFISKNVEGQAYVPLDLRYQITHMEFDQRPVPGIENYLQSQWLLFITGPFEVPLGNGTQYIPVLNRALPVPPTVNRQTATASAAPQGGRMRLAAGGLQPAQLAQWDYGFSYTYRQAAQDAVHVSVVLNVPSQVARLSAATGPDLFTALAAFVSNYPLISADLDAFLAPLDGKQDTPDSVAKATLATTAFQQLVTQVATSYGQHFGTARLAAAQGETSVAVEFDARLEDHGGDAWYALLNVTVGGAPATYDPLSGTLSNGIVSVPVPVLDIDAQQYRATPATPTPPDALLAYRYAAIAADAPDLSFAAALANTGREVRMPGLNVMVYKNAQASLYVQRNRYLCPPSQTQVSTMHAFLYQTPVVKFSDPILPRLSWQGYDLRQVAPVGGSDVAAYMRGFFNALFTGASGSVRIAMDGSYSYSVMPAVAGFPRTSLPVSLLPAVLAPIDAAQPPAAPMALVAQVQQWYDTQQPTTDGGAAMDFRLNFFTDGAPEQLLLSLEDVRWVVRP</sequence>
<evidence type="ECO:0000259" key="2">
    <source>
        <dbReference type="Pfam" id="PF01476"/>
    </source>
</evidence>
<organism evidence="3 4">
    <name type="scientific">Janthinobacterium kumbetense</name>
    <dbReference type="NCBI Taxonomy" id="2950280"/>
    <lineage>
        <taxon>Bacteria</taxon>
        <taxon>Pseudomonadati</taxon>
        <taxon>Pseudomonadota</taxon>
        <taxon>Betaproteobacteria</taxon>
        <taxon>Burkholderiales</taxon>
        <taxon>Oxalobacteraceae</taxon>
        <taxon>Janthinobacterium</taxon>
    </lineage>
</organism>
<proteinExistence type="predicted"/>
<dbReference type="RefSeq" id="WP_251348795.1">
    <property type="nucleotide sequence ID" value="NZ_JAMQGR010000001.1"/>
</dbReference>
<evidence type="ECO:0000313" key="3">
    <source>
        <dbReference type="EMBL" id="MCM2564901.1"/>
    </source>
</evidence>
<feature type="transmembrane region" description="Helical" evidence="1">
    <location>
        <begin position="1117"/>
        <end position="1136"/>
    </location>
</feature>
<comment type="caution">
    <text evidence="3">The sequence shown here is derived from an EMBL/GenBank/DDBJ whole genome shotgun (WGS) entry which is preliminary data.</text>
</comment>
<protein>
    <submittedName>
        <fullName evidence="3">LysM peptidoglycan-binding domain-containing protein</fullName>
    </submittedName>
</protein>
<gene>
    <name evidence="3" type="ORF">NCG91_04760</name>
</gene>
<reference evidence="3 4" key="1">
    <citation type="submission" date="2022-06" db="EMBL/GenBank/DDBJ databases">
        <title>Janthinobacterium kumbetensis sp. nov., isolated from spring water in Turkey.</title>
        <authorList>
            <person name="Inan Bektas K."/>
            <person name="Belduz A.A."/>
            <person name="Canakci S."/>
            <person name="Nalcaoglu A."/>
            <person name="Ceylan E."/>
            <person name="Kati H."/>
        </authorList>
    </citation>
    <scope>NUCLEOTIDE SEQUENCE [LARGE SCALE GENOMIC DNA]</scope>
    <source>
        <strain evidence="3 4">GK</strain>
    </source>
</reference>
<dbReference type="Proteomes" id="UP001202243">
    <property type="component" value="Unassembled WGS sequence"/>
</dbReference>
<dbReference type="CDD" id="cd00118">
    <property type="entry name" value="LysM"/>
    <property type="match status" value="1"/>
</dbReference>
<accession>A0ABT0WPR6</accession>
<name>A0ABT0WPR6_9BURK</name>
<dbReference type="EMBL" id="JAMQGR010000001">
    <property type="protein sequence ID" value="MCM2564901.1"/>
    <property type="molecule type" value="Genomic_DNA"/>
</dbReference>
<evidence type="ECO:0000256" key="1">
    <source>
        <dbReference type="SAM" id="Phobius"/>
    </source>
</evidence>
<keyword evidence="1" id="KW-0472">Membrane</keyword>
<keyword evidence="1" id="KW-1133">Transmembrane helix</keyword>